<dbReference type="SUPFAM" id="SSF103481">
    <property type="entry name" value="Multidrug resistance efflux transporter EmrE"/>
    <property type="match status" value="2"/>
</dbReference>
<keyword evidence="2 5" id="KW-0812">Transmembrane</keyword>
<keyword evidence="8" id="KW-1185">Reference proteome</keyword>
<name>A0A9Q1CER4_HOLLE</name>
<feature type="transmembrane region" description="Helical" evidence="5">
    <location>
        <begin position="92"/>
        <end position="116"/>
    </location>
</feature>
<protein>
    <recommendedName>
        <fullName evidence="6">EamA domain-containing protein</fullName>
    </recommendedName>
</protein>
<dbReference type="InterPro" id="IPR000620">
    <property type="entry name" value="EamA_dom"/>
</dbReference>
<feature type="transmembrane region" description="Helical" evidence="5">
    <location>
        <begin position="272"/>
        <end position="290"/>
    </location>
</feature>
<evidence type="ECO:0000256" key="5">
    <source>
        <dbReference type="SAM" id="Phobius"/>
    </source>
</evidence>
<keyword evidence="3 5" id="KW-1133">Transmembrane helix</keyword>
<dbReference type="PANTHER" id="PTHR22911:SF6">
    <property type="entry name" value="SOLUTE CARRIER FAMILY 35 MEMBER G1"/>
    <property type="match status" value="1"/>
</dbReference>
<evidence type="ECO:0000256" key="2">
    <source>
        <dbReference type="ARBA" id="ARBA00022692"/>
    </source>
</evidence>
<dbReference type="GO" id="GO:0016020">
    <property type="term" value="C:membrane"/>
    <property type="evidence" value="ECO:0007669"/>
    <property type="project" value="UniProtKB-SubCell"/>
</dbReference>
<proteinExistence type="predicted"/>
<evidence type="ECO:0000313" key="7">
    <source>
        <dbReference type="EMBL" id="KAJ8043600.1"/>
    </source>
</evidence>
<feature type="transmembrane region" description="Helical" evidence="5">
    <location>
        <begin position="246"/>
        <end position="265"/>
    </location>
</feature>
<evidence type="ECO:0000256" key="1">
    <source>
        <dbReference type="ARBA" id="ARBA00004141"/>
    </source>
</evidence>
<feature type="transmembrane region" description="Helical" evidence="5">
    <location>
        <begin position="176"/>
        <end position="199"/>
    </location>
</feature>
<organism evidence="7 8">
    <name type="scientific">Holothuria leucospilota</name>
    <name type="common">Black long sea cucumber</name>
    <name type="synonym">Mertensiothuria leucospilota</name>
    <dbReference type="NCBI Taxonomy" id="206669"/>
    <lineage>
        <taxon>Eukaryota</taxon>
        <taxon>Metazoa</taxon>
        <taxon>Echinodermata</taxon>
        <taxon>Eleutherozoa</taxon>
        <taxon>Echinozoa</taxon>
        <taxon>Holothuroidea</taxon>
        <taxon>Aspidochirotacea</taxon>
        <taxon>Aspidochirotida</taxon>
        <taxon>Holothuriidae</taxon>
        <taxon>Holothuria</taxon>
    </lineage>
</organism>
<feature type="domain" description="EamA" evidence="6">
    <location>
        <begin position="182"/>
        <end position="315"/>
    </location>
</feature>
<dbReference type="Pfam" id="PF00892">
    <property type="entry name" value="EamA"/>
    <property type="match status" value="2"/>
</dbReference>
<dbReference type="AlphaFoldDB" id="A0A9Q1CER4"/>
<feature type="transmembrane region" description="Helical" evidence="5">
    <location>
        <begin position="147"/>
        <end position="164"/>
    </location>
</feature>
<feature type="transmembrane region" description="Helical" evidence="5">
    <location>
        <begin position="122"/>
        <end position="140"/>
    </location>
</feature>
<dbReference type="PANTHER" id="PTHR22911">
    <property type="entry name" value="ACYL-MALONYL CONDENSING ENZYME-RELATED"/>
    <property type="match status" value="1"/>
</dbReference>
<reference evidence="7" key="1">
    <citation type="submission" date="2021-10" db="EMBL/GenBank/DDBJ databases">
        <title>Tropical sea cucumber genome reveals ecological adaptation and Cuvierian tubules defense mechanism.</title>
        <authorList>
            <person name="Chen T."/>
        </authorList>
    </citation>
    <scope>NUCLEOTIDE SEQUENCE</scope>
    <source>
        <strain evidence="7">Nanhai2018</strain>
        <tissue evidence="7">Muscle</tissue>
    </source>
</reference>
<evidence type="ECO:0000256" key="4">
    <source>
        <dbReference type="ARBA" id="ARBA00023136"/>
    </source>
</evidence>
<dbReference type="OrthoDB" id="306876at2759"/>
<feature type="transmembrane region" description="Helical" evidence="5">
    <location>
        <begin position="30"/>
        <end position="50"/>
    </location>
</feature>
<dbReference type="EMBL" id="JAIZAY010000004">
    <property type="protein sequence ID" value="KAJ8043600.1"/>
    <property type="molecule type" value="Genomic_DNA"/>
</dbReference>
<comment type="caution">
    <text evidence="7">The sequence shown here is derived from an EMBL/GenBank/DDBJ whole genome shotgun (WGS) entry which is preliminary data.</text>
</comment>
<accession>A0A9Q1CER4</accession>
<feature type="transmembrane region" description="Helical" evidence="5">
    <location>
        <begin position="211"/>
        <end position="234"/>
    </location>
</feature>
<keyword evidence="4 5" id="KW-0472">Membrane</keyword>
<sequence>MGLIELIEPPLKAISKVNRNLCNKMDLSRYYGIGFSLLYVLISTAITILLHIAATRMNPLDVVLWNAVCVNCICVVAVCIKKPKTTGNMKEILLLTLSGFFGGCSTVSFATAVMVTTEPGDVVSLYFTLPISVIILGFFFDEARLKIVYVIFAFLSLAGVVFVVKPNFLFHSGTDGNAISTLGVILSLCSSFLMAAHFITVRRLKIFATDFTLVVFLTNTFVLLISVMLCVYFRVFKFPDSVGKVLLILSMGSLYGSVYALMYLALTNEEPVVVSVIMTSEVALTYIGQYGMLNLTVTWCSVVGGILITLSCLGVAVTKQNEEDPENKDLLQEN</sequence>
<evidence type="ECO:0000313" key="8">
    <source>
        <dbReference type="Proteomes" id="UP001152320"/>
    </source>
</evidence>
<evidence type="ECO:0000256" key="3">
    <source>
        <dbReference type="ARBA" id="ARBA00022989"/>
    </source>
</evidence>
<dbReference type="Proteomes" id="UP001152320">
    <property type="component" value="Chromosome 4"/>
</dbReference>
<feature type="domain" description="EamA" evidence="6">
    <location>
        <begin position="32"/>
        <end position="164"/>
    </location>
</feature>
<feature type="transmembrane region" description="Helical" evidence="5">
    <location>
        <begin position="62"/>
        <end position="80"/>
    </location>
</feature>
<gene>
    <name evidence="7" type="ORF">HOLleu_10773</name>
</gene>
<comment type="subcellular location">
    <subcellularLocation>
        <location evidence="1">Membrane</location>
        <topology evidence="1">Multi-pass membrane protein</topology>
    </subcellularLocation>
</comment>
<evidence type="ECO:0000259" key="6">
    <source>
        <dbReference type="Pfam" id="PF00892"/>
    </source>
</evidence>
<feature type="transmembrane region" description="Helical" evidence="5">
    <location>
        <begin position="296"/>
        <end position="318"/>
    </location>
</feature>
<dbReference type="InterPro" id="IPR037185">
    <property type="entry name" value="EmrE-like"/>
</dbReference>